<comment type="caution">
    <text evidence="1">The sequence shown here is derived from an EMBL/GenBank/DDBJ whole genome shotgun (WGS) entry which is preliminary data.</text>
</comment>
<evidence type="ECO:0008006" key="3">
    <source>
        <dbReference type="Google" id="ProtNLM"/>
    </source>
</evidence>
<sequence length="135" mass="15018">MSNVARILGEMPPKERSRIPEGRILELERELGDETVITFTRCHFPFGTLVVTASRIIILLQDGGVDVTRFADIASFSLIEGRKKILGGHSETIFCTQMRDGTRFTGQSVGTDGQWGIHAARQMLAAHETYSLRAR</sequence>
<dbReference type="EMBL" id="BOML01000052">
    <property type="protein sequence ID" value="GIE05142.1"/>
    <property type="molecule type" value="Genomic_DNA"/>
</dbReference>
<evidence type="ECO:0000313" key="2">
    <source>
        <dbReference type="Proteomes" id="UP000637628"/>
    </source>
</evidence>
<protein>
    <recommendedName>
        <fullName evidence="3">YokE-like PH domain-containing protein</fullName>
    </recommendedName>
</protein>
<reference evidence="1 2" key="1">
    <citation type="submission" date="2021-01" db="EMBL/GenBank/DDBJ databases">
        <title>Whole genome shotgun sequence of Actinoplanes durhamensis NBRC 14914.</title>
        <authorList>
            <person name="Komaki H."/>
            <person name="Tamura T."/>
        </authorList>
    </citation>
    <scope>NUCLEOTIDE SEQUENCE [LARGE SCALE GENOMIC DNA]</scope>
    <source>
        <strain evidence="1 2">NBRC 14914</strain>
    </source>
</reference>
<dbReference type="Proteomes" id="UP000637628">
    <property type="component" value="Unassembled WGS sequence"/>
</dbReference>
<dbReference type="RefSeq" id="WP_203732534.1">
    <property type="nucleotide sequence ID" value="NZ_BAAATX010000012.1"/>
</dbReference>
<keyword evidence="2" id="KW-1185">Reference proteome</keyword>
<organism evidence="1 2">
    <name type="scientific">Paractinoplanes durhamensis</name>
    <dbReference type="NCBI Taxonomy" id="113563"/>
    <lineage>
        <taxon>Bacteria</taxon>
        <taxon>Bacillati</taxon>
        <taxon>Actinomycetota</taxon>
        <taxon>Actinomycetes</taxon>
        <taxon>Micromonosporales</taxon>
        <taxon>Micromonosporaceae</taxon>
        <taxon>Paractinoplanes</taxon>
    </lineage>
</organism>
<name>A0ABQ3Z5N6_9ACTN</name>
<accession>A0ABQ3Z5N6</accession>
<gene>
    <name evidence="1" type="ORF">Adu01nite_64920</name>
</gene>
<evidence type="ECO:0000313" key="1">
    <source>
        <dbReference type="EMBL" id="GIE05142.1"/>
    </source>
</evidence>
<proteinExistence type="predicted"/>